<sequence>MAYMDETQEQEVNKNKAVRGYIIRALAKGSQNTLLIRQIANALVGDGLIYSPDISKYLEYLKEGGYIAFTGRHANAYQAYRTDSVIKLTKKGVDLVEGTIDDPGVDV</sequence>
<accession>A0A645A1W4</accession>
<name>A0A645A1W4_9ZZZZ</name>
<protein>
    <recommendedName>
        <fullName evidence="2">ArnR1-like winged helix-turn-helix domain-containing protein</fullName>
    </recommendedName>
</protein>
<gene>
    <name evidence="1" type="ORF">SDC9_90471</name>
</gene>
<reference evidence="1" key="1">
    <citation type="submission" date="2019-08" db="EMBL/GenBank/DDBJ databases">
        <authorList>
            <person name="Kucharzyk K."/>
            <person name="Murdoch R.W."/>
            <person name="Higgins S."/>
            <person name="Loffler F."/>
        </authorList>
    </citation>
    <scope>NUCLEOTIDE SEQUENCE</scope>
</reference>
<evidence type="ECO:0008006" key="2">
    <source>
        <dbReference type="Google" id="ProtNLM"/>
    </source>
</evidence>
<evidence type="ECO:0000313" key="1">
    <source>
        <dbReference type="EMBL" id="MPM43794.1"/>
    </source>
</evidence>
<dbReference type="AlphaFoldDB" id="A0A645A1W4"/>
<dbReference type="EMBL" id="VSSQ01010236">
    <property type="protein sequence ID" value="MPM43794.1"/>
    <property type="molecule type" value="Genomic_DNA"/>
</dbReference>
<comment type="caution">
    <text evidence="1">The sequence shown here is derived from an EMBL/GenBank/DDBJ whole genome shotgun (WGS) entry which is preliminary data.</text>
</comment>
<organism evidence="1">
    <name type="scientific">bioreactor metagenome</name>
    <dbReference type="NCBI Taxonomy" id="1076179"/>
    <lineage>
        <taxon>unclassified sequences</taxon>
        <taxon>metagenomes</taxon>
        <taxon>ecological metagenomes</taxon>
    </lineage>
</organism>
<proteinExistence type="predicted"/>